<dbReference type="SUPFAM" id="SSF50891">
    <property type="entry name" value="Cyclophilin-like"/>
    <property type="match status" value="1"/>
</dbReference>
<keyword evidence="1" id="KW-0547">Nucleotide-binding</keyword>
<dbReference type="EMBL" id="PJNW01000002">
    <property type="protein sequence ID" value="PKR90104.1"/>
    <property type="molecule type" value="Genomic_DNA"/>
</dbReference>
<dbReference type="InterPro" id="IPR029000">
    <property type="entry name" value="Cyclophilin-like_dom_sf"/>
</dbReference>
<dbReference type="Pfam" id="PF02626">
    <property type="entry name" value="CT_A_B"/>
    <property type="match status" value="1"/>
</dbReference>
<dbReference type="Gene3D" id="2.40.100.10">
    <property type="entry name" value="Cyclophilin-like"/>
    <property type="match status" value="1"/>
</dbReference>
<dbReference type="RefSeq" id="WP_101287201.1">
    <property type="nucleotide sequence ID" value="NZ_FOUQ01000011.1"/>
</dbReference>
<dbReference type="PANTHER" id="PTHR43309">
    <property type="entry name" value="5-OXOPROLINASE SUBUNIT C"/>
    <property type="match status" value="1"/>
</dbReference>
<dbReference type="OrthoDB" id="9768696at2"/>
<proteinExistence type="predicted"/>
<keyword evidence="3" id="KW-0067">ATP-binding</keyword>
<dbReference type="PANTHER" id="PTHR43309:SF3">
    <property type="entry name" value="5-OXOPROLINASE SUBUNIT C"/>
    <property type="match status" value="1"/>
</dbReference>
<protein>
    <submittedName>
        <fullName evidence="6">Allophanate hydrolase</fullName>
    </submittedName>
</protein>
<dbReference type="GO" id="GO:0005524">
    <property type="term" value="F:ATP binding"/>
    <property type="evidence" value="ECO:0007669"/>
    <property type="project" value="UniProtKB-KW"/>
</dbReference>
<evidence type="ECO:0000259" key="5">
    <source>
        <dbReference type="SMART" id="SM00797"/>
    </source>
</evidence>
<dbReference type="InterPro" id="IPR052708">
    <property type="entry name" value="PxpC"/>
</dbReference>
<comment type="caution">
    <text evidence="6">The sequence shown here is derived from an EMBL/GenBank/DDBJ whole genome shotgun (WGS) entry which is preliminary data.</text>
</comment>
<accession>A0A1I4VGY1</accession>
<dbReference type="AlphaFoldDB" id="A0A1I4VGY1"/>
<evidence type="ECO:0000256" key="1">
    <source>
        <dbReference type="ARBA" id="ARBA00022741"/>
    </source>
</evidence>
<evidence type="ECO:0000256" key="3">
    <source>
        <dbReference type="ARBA" id="ARBA00022840"/>
    </source>
</evidence>
<gene>
    <name evidence="6" type="ORF">CXZ10_01565</name>
</gene>
<keyword evidence="7" id="KW-1185">Reference proteome</keyword>
<evidence type="ECO:0000313" key="7">
    <source>
        <dbReference type="Proteomes" id="UP000233491"/>
    </source>
</evidence>
<dbReference type="NCBIfam" id="TIGR00724">
    <property type="entry name" value="urea_amlyse_rel"/>
    <property type="match status" value="1"/>
</dbReference>
<name>A0A1I4VGY1_9HYPH</name>
<dbReference type="InterPro" id="IPR003778">
    <property type="entry name" value="CT_A_B"/>
</dbReference>
<dbReference type="GO" id="GO:0016787">
    <property type="term" value="F:hydrolase activity"/>
    <property type="evidence" value="ECO:0007669"/>
    <property type="project" value="UniProtKB-KW"/>
</dbReference>
<feature type="region of interest" description="Disordered" evidence="4">
    <location>
        <begin position="135"/>
        <end position="175"/>
    </location>
</feature>
<sequence>MIEILSSGALNSVQDRGRRGLLSSGVSRSGAMDILALDAANALLGNDRDAAAIEVAAFPFRMRFDVATTVAVTGALAEAQLADRRLPPWWATEVHAGDDLTIAPPTAGARVYVAVGGGIDVPLLLGARATELKSGYGGHEGRGLKRGDRLPLGRRPPGGLPEGGIGAPPPPGRTEADGPLRVLPAAEWAEFSEEARERFVSVGWGVTAEADRQGCRLDGPELMRERRRELLSHGIVPGTVQVPPSGQPIVQLAEANTCGGYPKIATVIEADLWRLGQAMPGDALRFAVVGRDEALAALRETAQWLDGLRKAASLYRVS</sequence>
<evidence type="ECO:0000256" key="2">
    <source>
        <dbReference type="ARBA" id="ARBA00022801"/>
    </source>
</evidence>
<feature type="compositionally biased region" description="Basic and acidic residues" evidence="4">
    <location>
        <begin position="139"/>
        <end position="151"/>
    </location>
</feature>
<reference evidence="6 7" key="1">
    <citation type="submission" date="2017-12" db="EMBL/GenBank/DDBJ databases">
        <title>Anaerobic carbon monoxide metabolism by Pleomorphomonas carboxyditropha sp. nov., a new mesophilic hydrogenogenic carboxidotroph.</title>
        <authorList>
            <person name="Esquivel-Elizondo S."/>
            <person name="Krajmalnik-Brown R."/>
        </authorList>
    </citation>
    <scope>NUCLEOTIDE SEQUENCE [LARGE SCALE GENOMIC DNA]</scope>
    <source>
        <strain evidence="6 7">R5-392</strain>
    </source>
</reference>
<evidence type="ECO:0000313" key="6">
    <source>
        <dbReference type="EMBL" id="PKR90104.1"/>
    </source>
</evidence>
<keyword evidence="2 6" id="KW-0378">Hydrolase</keyword>
<organism evidence="6 7">
    <name type="scientific">Pleomorphomonas diazotrophica</name>
    <dbReference type="NCBI Taxonomy" id="1166257"/>
    <lineage>
        <taxon>Bacteria</taxon>
        <taxon>Pseudomonadati</taxon>
        <taxon>Pseudomonadota</taxon>
        <taxon>Alphaproteobacteria</taxon>
        <taxon>Hyphomicrobiales</taxon>
        <taxon>Pleomorphomonadaceae</taxon>
        <taxon>Pleomorphomonas</taxon>
    </lineage>
</organism>
<dbReference type="Proteomes" id="UP000233491">
    <property type="component" value="Unassembled WGS sequence"/>
</dbReference>
<dbReference type="SMART" id="SM00797">
    <property type="entry name" value="AHS2"/>
    <property type="match status" value="1"/>
</dbReference>
<evidence type="ECO:0000256" key="4">
    <source>
        <dbReference type="SAM" id="MobiDB-lite"/>
    </source>
</evidence>
<feature type="domain" description="Carboxyltransferase" evidence="5">
    <location>
        <begin position="23"/>
        <end position="304"/>
    </location>
</feature>